<feature type="repeat" description="Pumilio" evidence="2">
    <location>
        <begin position="528"/>
        <end position="563"/>
    </location>
</feature>
<dbReference type="EMBL" id="OU015568">
    <property type="protein sequence ID" value="CAG5090937.1"/>
    <property type="molecule type" value="Genomic_DNA"/>
</dbReference>
<feature type="repeat" description="Pumilio" evidence="2">
    <location>
        <begin position="490"/>
        <end position="527"/>
    </location>
</feature>
<dbReference type="InterPro" id="IPR001313">
    <property type="entry name" value="Pumilio_RNA-bd_rpt"/>
</dbReference>
<dbReference type="PROSITE" id="PS50303">
    <property type="entry name" value="PUM_HD"/>
    <property type="match status" value="1"/>
</dbReference>
<sequence length="748" mass="81558">MVSGPLQGLTQQLASTTLQDENEETPGGGAAGIWSSNDGTGPSAPVGMNNTPRLSIGGREHWPAPSVDPSAIAPGGSAWATDQPTTSTGPWATPGGQIGALGEGRLNPDLAAAWNTSLNQISGSDDKFADNQNPLPSTLTSTPMISTPLSVADPTLQLLQQQQMLQNGMNDPLSVNQMALAQQMASLQMQQQLLQQQFTYPNAAGLQGGMSLPQMQVPQGFPNLGNQLSGLAGQNNLLDAGRSGLGSGDDDLLARYNEKLRAQALMQTQALQNQALMGAGGLYNPMSGLGAFTNDLGGALTRRDSLASDYKNILGQPLRTPGNYQGMNPLQGLNNALGTVSPPGMGNNGLLGPSFGRNTSFNSSASSLGMNANGALAGNFGLGAFQSSSRISFESMSDRSKLLEDFRNNKLPNPQLRDLVNHMVEFSQDQHGSRFIQQKLERCTPADRELVFNEILSSSYNLIIDVFGNYVIQKFLEFGSVEQRVQLLNSIKGHVLQLSLQMYGCRVIQKGLEAFSHLPEHQIEIVKELEGHVLKCVKDQNGNHVVQKVIECVPPEHLNFIVDAFAGQVYQLSTHPYGCRVIQRILEHCDQDQTAQILDEIHPQTEQLTMDQYGNYVVQHILEHGRVDDKTKITSEMRGRVVQLAQHKFASNVIEKCVTSSSRTTRALMIDEVCGSSEALFTMMKDQYANYVVQKMLDIADMPQKRKLISQMKPHINNLKRYTYGKHIITKLDKLVNEQNMKNMNGMN</sequence>
<feature type="region of interest" description="Disordered" evidence="3">
    <location>
        <begin position="18"/>
        <end position="43"/>
    </location>
</feature>
<dbReference type="Proteomes" id="UP001158576">
    <property type="component" value="Chromosome PAR"/>
</dbReference>
<evidence type="ECO:0000256" key="2">
    <source>
        <dbReference type="PROSITE-ProRule" id="PRU00317"/>
    </source>
</evidence>
<dbReference type="InterPro" id="IPR011989">
    <property type="entry name" value="ARM-like"/>
</dbReference>
<keyword evidence="6" id="KW-1185">Reference proteome</keyword>
<organism evidence="5 6">
    <name type="scientific">Oikopleura dioica</name>
    <name type="common">Tunicate</name>
    <dbReference type="NCBI Taxonomy" id="34765"/>
    <lineage>
        <taxon>Eukaryota</taxon>
        <taxon>Metazoa</taxon>
        <taxon>Chordata</taxon>
        <taxon>Tunicata</taxon>
        <taxon>Appendicularia</taxon>
        <taxon>Copelata</taxon>
        <taxon>Oikopleuridae</taxon>
        <taxon>Oikopleura</taxon>
    </lineage>
</organism>
<dbReference type="InterPro" id="IPR033133">
    <property type="entry name" value="PUM-HD"/>
</dbReference>
<feature type="repeat" description="Pumilio" evidence="2">
    <location>
        <begin position="418"/>
        <end position="453"/>
    </location>
</feature>
<dbReference type="PANTHER" id="PTHR12537">
    <property type="entry name" value="RNA BINDING PROTEIN PUMILIO-RELATED"/>
    <property type="match status" value="1"/>
</dbReference>
<evidence type="ECO:0000256" key="1">
    <source>
        <dbReference type="ARBA" id="ARBA00022737"/>
    </source>
</evidence>
<dbReference type="InterPro" id="IPR033712">
    <property type="entry name" value="Pumilio_RNA-bd"/>
</dbReference>
<feature type="repeat" description="Pumilio" evidence="2">
    <location>
        <begin position="636"/>
        <end position="671"/>
    </location>
</feature>
<dbReference type="SMART" id="SM00025">
    <property type="entry name" value="Pumilio"/>
    <property type="match status" value="8"/>
</dbReference>
<keyword evidence="1" id="KW-0677">Repeat</keyword>
<dbReference type="Gene3D" id="1.25.10.10">
    <property type="entry name" value="Leucine-rich Repeat Variant"/>
    <property type="match status" value="1"/>
</dbReference>
<accession>A0ABN7S5H6</accession>
<dbReference type="CDD" id="cd07920">
    <property type="entry name" value="Pumilio"/>
    <property type="match status" value="1"/>
</dbReference>
<dbReference type="SUPFAM" id="SSF48371">
    <property type="entry name" value="ARM repeat"/>
    <property type="match status" value="1"/>
</dbReference>
<dbReference type="Pfam" id="PF00806">
    <property type="entry name" value="PUF"/>
    <property type="match status" value="8"/>
</dbReference>
<protein>
    <submittedName>
        <fullName evidence="5">Oidioi.mRNA.OKI2018_I69.PAR.g12777.t2.cds</fullName>
    </submittedName>
</protein>
<dbReference type="InterPro" id="IPR016024">
    <property type="entry name" value="ARM-type_fold"/>
</dbReference>
<feature type="repeat" description="Pumilio" evidence="2">
    <location>
        <begin position="672"/>
        <end position="710"/>
    </location>
</feature>
<dbReference type="PROSITE" id="PS50302">
    <property type="entry name" value="PUM"/>
    <property type="match status" value="8"/>
</dbReference>
<name>A0ABN7S5H6_OIKDI</name>
<evidence type="ECO:0000313" key="6">
    <source>
        <dbReference type="Proteomes" id="UP001158576"/>
    </source>
</evidence>
<evidence type="ECO:0000256" key="3">
    <source>
        <dbReference type="SAM" id="MobiDB-lite"/>
    </source>
</evidence>
<feature type="repeat" description="Pumilio" evidence="2">
    <location>
        <begin position="564"/>
        <end position="599"/>
    </location>
</feature>
<evidence type="ECO:0000313" key="5">
    <source>
        <dbReference type="EMBL" id="CAG5090937.1"/>
    </source>
</evidence>
<gene>
    <name evidence="5" type="ORF">OKIOD_LOCUS4335</name>
</gene>
<dbReference type="PANTHER" id="PTHR12537:SF12">
    <property type="entry name" value="MATERNAL PROTEIN PUMILIO"/>
    <property type="match status" value="1"/>
</dbReference>
<feature type="repeat" description="Pumilio" evidence="2">
    <location>
        <begin position="600"/>
        <end position="635"/>
    </location>
</feature>
<evidence type="ECO:0000259" key="4">
    <source>
        <dbReference type="PROSITE" id="PS50303"/>
    </source>
</evidence>
<feature type="domain" description="PUM-HD" evidence="4">
    <location>
        <begin position="398"/>
        <end position="736"/>
    </location>
</feature>
<feature type="repeat" description="Pumilio" evidence="2">
    <location>
        <begin position="454"/>
        <end position="489"/>
    </location>
</feature>
<proteinExistence type="predicted"/>
<reference evidence="5 6" key="1">
    <citation type="submission" date="2021-04" db="EMBL/GenBank/DDBJ databases">
        <authorList>
            <person name="Bliznina A."/>
        </authorList>
    </citation>
    <scope>NUCLEOTIDE SEQUENCE [LARGE SCALE GENOMIC DNA]</scope>
</reference>